<dbReference type="InterPro" id="IPR036770">
    <property type="entry name" value="Ankyrin_rpt-contain_sf"/>
</dbReference>
<keyword evidence="2 3" id="KW-0040">ANK repeat</keyword>
<protein>
    <submittedName>
        <fullName evidence="4">LAFE_0C02058g1_1</fullName>
    </submittedName>
</protein>
<dbReference type="SMART" id="SM00248">
    <property type="entry name" value="ANK"/>
    <property type="match status" value="2"/>
</dbReference>
<evidence type="ECO:0000256" key="1">
    <source>
        <dbReference type="ARBA" id="ARBA00022737"/>
    </source>
</evidence>
<reference evidence="4 5" key="1">
    <citation type="submission" date="2016-03" db="EMBL/GenBank/DDBJ databases">
        <authorList>
            <person name="Devillers H."/>
        </authorList>
    </citation>
    <scope>NUCLEOTIDE SEQUENCE [LARGE SCALE GENOMIC DNA]</scope>
    <source>
        <strain evidence="4">CBS 6772</strain>
    </source>
</reference>
<dbReference type="STRING" id="4955.A0A1G4M933"/>
<dbReference type="InterPro" id="IPR002110">
    <property type="entry name" value="Ankyrin_rpt"/>
</dbReference>
<dbReference type="GO" id="GO:0085020">
    <property type="term" value="P:protein K6-linked ubiquitination"/>
    <property type="evidence" value="ECO:0007669"/>
    <property type="project" value="TreeGrafter"/>
</dbReference>
<dbReference type="OMA" id="TPLHHCE"/>
<keyword evidence="1" id="KW-0677">Repeat</keyword>
<evidence type="ECO:0000256" key="3">
    <source>
        <dbReference type="PROSITE-ProRule" id="PRU00023"/>
    </source>
</evidence>
<dbReference type="Gene3D" id="1.25.40.20">
    <property type="entry name" value="Ankyrin repeat-containing domain"/>
    <property type="match status" value="1"/>
</dbReference>
<organism evidence="4 5">
    <name type="scientific">Lachancea fermentati</name>
    <name type="common">Zygosaccharomyces fermentati</name>
    <dbReference type="NCBI Taxonomy" id="4955"/>
    <lineage>
        <taxon>Eukaryota</taxon>
        <taxon>Fungi</taxon>
        <taxon>Dikarya</taxon>
        <taxon>Ascomycota</taxon>
        <taxon>Saccharomycotina</taxon>
        <taxon>Saccharomycetes</taxon>
        <taxon>Saccharomycetales</taxon>
        <taxon>Saccharomycetaceae</taxon>
        <taxon>Lachancea</taxon>
    </lineage>
</organism>
<dbReference type="PANTHER" id="PTHR24171:SF8">
    <property type="entry name" value="BRCA1-ASSOCIATED RING DOMAIN PROTEIN 1"/>
    <property type="match status" value="1"/>
</dbReference>
<evidence type="ECO:0000256" key="2">
    <source>
        <dbReference type="ARBA" id="ARBA00023043"/>
    </source>
</evidence>
<dbReference type="PROSITE" id="PS50297">
    <property type="entry name" value="ANK_REP_REGION"/>
    <property type="match status" value="1"/>
</dbReference>
<sequence>MNIWIAASDGKVDVVEKFLANGFRADSKDPNGYTPLHAAAAYGHEDLLRKLCAEPYNGDINVRDNDGDTPLHHCEEVGIARIIIEELGGDYTLQNNEDKTAYQVFEEDECLIDLTKYMRQVCGITEPSLADVNEEQFAQFKENIRYTLENDPSTDDPESIQRRQRIQEILSGDNPDEELENYVREMVRSQLLNQSDDGSSAKRQK</sequence>
<dbReference type="PANTHER" id="PTHR24171">
    <property type="entry name" value="ANKYRIN REPEAT DOMAIN-CONTAINING PROTEIN 39-RELATED"/>
    <property type="match status" value="1"/>
</dbReference>
<proteinExistence type="predicted"/>
<name>A0A1G4M933_LACFM</name>
<keyword evidence="5" id="KW-1185">Reference proteome</keyword>
<dbReference type="Proteomes" id="UP000190831">
    <property type="component" value="Chromosome C"/>
</dbReference>
<dbReference type="AlphaFoldDB" id="A0A1G4M933"/>
<evidence type="ECO:0000313" key="5">
    <source>
        <dbReference type="Proteomes" id="UP000190831"/>
    </source>
</evidence>
<dbReference type="OrthoDB" id="19174at2759"/>
<dbReference type="EMBL" id="LT598485">
    <property type="protein sequence ID" value="SCW00341.1"/>
    <property type="molecule type" value="Genomic_DNA"/>
</dbReference>
<dbReference type="PROSITE" id="PS50088">
    <property type="entry name" value="ANK_REPEAT"/>
    <property type="match status" value="1"/>
</dbReference>
<accession>A0A1G4M933</accession>
<dbReference type="SUPFAM" id="SSF48403">
    <property type="entry name" value="Ankyrin repeat"/>
    <property type="match status" value="1"/>
</dbReference>
<dbReference type="GO" id="GO:0004842">
    <property type="term" value="F:ubiquitin-protein transferase activity"/>
    <property type="evidence" value="ECO:0007669"/>
    <property type="project" value="TreeGrafter"/>
</dbReference>
<feature type="repeat" description="ANK" evidence="3">
    <location>
        <begin position="31"/>
        <end position="51"/>
    </location>
</feature>
<dbReference type="Pfam" id="PF12796">
    <property type="entry name" value="Ank_2"/>
    <property type="match status" value="1"/>
</dbReference>
<gene>
    <name evidence="4" type="ORF">LAFE_0C02058G</name>
</gene>
<evidence type="ECO:0000313" key="4">
    <source>
        <dbReference type="EMBL" id="SCW00341.1"/>
    </source>
</evidence>